<keyword evidence="1" id="KW-0732">Signal</keyword>
<dbReference type="PANTHER" id="PTHR30383">
    <property type="entry name" value="THIOESTERASE 1/PROTEASE 1/LYSOPHOSPHOLIPASE L1"/>
    <property type="match status" value="1"/>
</dbReference>
<protein>
    <recommendedName>
        <fullName evidence="2">SGNH hydrolase-type esterase domain-containing protein</fullName>
    </recommendedName>
</protein>
<dbReference type="GO" id="GO:0016788">
    <property type="term" value="F:hydrolase activity, acting on ester bonds"/>
    <property type="evidence" value="ECO:0007669"/>
    <property type="project" value="UniProtKB-ARBA"/>
</dbReference>
<name>A0A6L2R4B3_9BACT</name>
<dbReference type="Gene3D" id="3.40.50.1110">
    <property type="entry name" value="SGNH hydrolase"/>
    <property type="match status" value="1"/>
</dbReference>
<evidence type="ECO:0000256" key="1">
    <source>
        <dbReference type="SAM" id="SignalP"/>
    </source>
</evidence>
<dbReference type="SUPFAM" id="SSF52266">
    <property type="entry name" value="SGNH hydrolase"/>
    <property type="match status" value="1"/>
</dbReference>
<sequence length="221" mass="23781">MKTLKKTLFLAGLVLAFPAFAGAAQALPARIAMLGDSLTYRFDWQASLPGTKAYNFGVDGDTTVDVLARLDSVVGQKPDVVFLQIGINDLGRLSAPYDASPAPSWAMAAQQVFAGHKKIWNVLRVALPDSSLYVCSCLPVSRELDSEFQGINHAVRALNALLEGEAHSQGLVFIDLYSAMNDGEGYLAAAFSVDGIHLSPAGYAVWLERMRAVIGERICSF</sequence>
<evidence type="ECO:0000313" key="3">
    <source>
        <dbReference type="EMBL" id="GFH62292.1"/>
    </source>
</evidence>
<proteinExistence type="predicted"/>
<dbReference type="Pfam" id="PF13472">
    <property type="entry name" value="Lipase_GDSL_2"/>
    <property type="match status" value="1"/>
</dbReference>
<dbReference type="InterPro" id="IPR051532">
    <property type="entry name" value="Ester_Hydrolysis_Enzymes"/>
</dbReference>
<reference evidence="3 4" key="1">
    <citation type="journal article" date="2020" name="ISME J.">
        <title>Parallel Reductive Genome Evolution in Desulfovibrio Ectosymbionts Independently Acquired by Trichonympha Protists in the Termite Gut.</title>
        <authorList>
            <person name="Takeuchi M."/>
            <person name="Kuwahara H."/>
            <person name="Murakami T."/>
            <person name="Takahashi K."/>
            <person name="Kajitani R."/>
            <person name="Toyoda A."/>
            <person name="Itoh T."/>
            <person name="Ohkuma M."/>
            <person name="Hongoh Y."/>
        </authorList>
    </citation>
    <scope>NUCLEOTIDE SEQUENCE [LARGE SCALE GENOMIC DNA]</scope>
    <source>
        <strain evidence="3">ZnDsv-02</strain>
    </source>
</reference>
<evidence type="ECO:0000259" key="2">
    <source>
        <dbReference type="Pfam" id="PF13472"/>
    </source>
</evidence>
<dbReference type="Proteomes" id="UP000505077">
    <property type="component" value="Unassembled WGS sequence"/>
</dbReference>
<evidence type="ECO:0000313" key="4">
    <source>
        <dbReference type="Proteomes" id="UP000505077"/>
    </source>
</evidence>
<dbReference type="AlphaFoldDB" id="A0A6L2R4B3"/>
<accession>A0A6L2R4B3</accession>
<feature type="chain" id="PRO_5026862828" description="SGNH hydrolase-type esterase domain-containing protein" evidence="1">
    <location>
        <begin position="22"/>
        <end position="221"/>
    </location>
</feature>
<dbReference type="EMBL" id="BLLL01000001">
    <property type="protein sequence ID" value="GFH62292.1"/>
    <property type="molecule type" value="Genomic_DNA"/>
</dbReference>
<dbReference type="InterPro" id="IPR036514">
    <property type="entry name" value="SGNH_hydro_sf"/>
</dbReference>
<gene>
    <name evidence="3" type="ORF">ZNDK_0063</name>
</gene>
<dbReference type="InterPro" id="IPR013830">
    <property type="entry name" value="SGNH_hydro"/>
</dbReference>
<comment type="caution">
    <text evidence="3">The sequence shown here is derived from an EMBL/GenBank/DDBJ whole genome shotgun (WGS) entry which is preliminary data.</text>
</comment>
<feature type="signal peptide" evidence="1">
    <location>
        <begin position="1"/>
        <end position="21"/>
    </location>
</feature>
<organism evidence="3 4">
    <name type="scientific">Candidatus Desulfovibrio kirbyi</name>
    <dbReference type="NCBI Taxonomy" id="2696086"/>
    <lineage>
        <taxon>Bacteria</taxon>
        <taxon>Pseudomonadati</taxon>
        <taxon>Thermodesulfobacteriota</taxon>
        <taxon>Desulfovibrionia</taxon>
        <taxon>Desulfovibrionales</taxon>
        <taxon>Desulfovibrionaceae</taxon>
        <taxon>Desulfovibrio</taxon>
    </lineage>
</organism>
<feature type="domain" description="SGNH hydrolase-type esterase" evidence="2">
    <location>
        <begin position="34"/>
        <end position="205"/>
    </location>
</feature>